<evidence type="ECO:0000313" key="3">
    <source>
        <dbReference type="Proteomes" id="UP000002059"/>
    </source>
</evidence>
<feature type="compositionally biased region" description="Basic and acidic residues" evidence="1">
    <location>
        <begin position="69"/>
        <end position="84"/>
    </location>
</feature>
<gene>
    <name evidence="2" type="ORF">PAAG_03071</name>
</gene>
<dbReference type="GeneID" id="9097808"/>
<protein>
    <submittedName>
        <fullName evidence="2">Uncharacterized protein</fullName>
    </submittedName>
</protein>
<dbReference type="HOGENOM" id="CLU_2400284_0_0_1"/>
<evidence type="ECO:0000256" key="1">
    <source>
        <dbReference type="SAM" id="MobiDB-lite"/>
    </source>
</evidence>
<keyword evidence="3" id="KW-1185">Reference proteome</keyword>
<dbReference type="RefSeq" id="XP_002794526.2">
    <property type="nucleotide sequence ID" value="XM_002794480.2"/>
</dbReference>
<organism evidence="2 3">
    <name type="scientific">Paracoccidioides lutzii (strain ATCC MYA-826 / Pb01)</name>
    <name type="common">Paracoccidioides brasiliensis</name>
    <dbReference type="NCBI Taxonomy" id="502779"/>
    <lineage>
        <taxon>Eukaryota</taxon>
        <taxon>Fungi</taxon>
        <taxon>Dikarya</taxon>
        <taxon>Ascomycota</taxon>
        <taxon>Pezizomycotina</taxon>
        <taxon>Eurotiomycetes</taxon>
        <taxon>Eurotiomycetidae</taxon>
        <taxon>Onygenales</taxon>
        <taxon>Ajellomycetaceae</taxon>
        <taxon>Paracoccidioides</taxon>
    </lineage>
</organism>
<dbReference type="AlphaFoldDB" id="C1GYB7"/>
<dbReference type="VEuPathDB" id="FungiDB:PAAG_03071"/>
<feature type="region of interest" description="Disordered" evidence="1">
    <location>
        <begin position="40"/>
        <end position="93"/>
    </location>
</feature>
<feature type="compositionally biased region" description="Basic and acidic residues" evidence="1">
    <location>
        <begin position="45"/>
        <end position="59"/>
    </location>
</feature>
<name>C1GYB7_PARBA</name>
<reference evidence="2 3" key="1">
    <citation type="journal article" date="2011" name="PLoS Genet.">
        <title>Comparative genomic analysis of human fungal pathogens causing paracoccidioidomycosis.</title>
        <authorList>
            <person name="Desjardins C.A."/>
            <person name="Champion M.D."/>
            <person name="Holder J.W."/>
            <person name="Muszewska A."/>
            <person name="Goldberg J."/>
            <person name="Bailao A.M."/>
            <person name="Brigido M.M."/>
            <person name="Ferreira M.E."/>
            <person name="Garcia A.M."/>
            <person name="Grynberg M."/>
            <person name="Gujja S."/>
            <person name="Heiman D.I."/>
            <person name="Henn M.R."/>
            <person name="Kodira C.D."/>
            <person name="Leon-Narvaez H."/>
            <person name="Longo L.V."/>
            <person name="Ma L.J."/>
            <person name="Malavazi I."/>
            <person name="Matsuo A.L."/>
            <person name="Morais F.V."/>
            <person name="Pereira M."/>
            <person name="Rodriguez-Brito S."/>
            <person name="Sakthikumar S."/>
            <person name="Salem-Izacc S.M."/>
            <person name="Sykes S.M."/>
            <person name="Teixeira M.M."/>
            <person name="Vallejo M.C."/>
            <person name="Walter M.E."/>
            <person name="Yandava C."/>
            <person name="Young S."/>
            <person name="Zeng Q."/>
            <person name="Zucker J."/>
            <person name="Felipe M.S."/>
            <person name="Goldman G.H."/>
            <person name="Haas B.J."/>
            <person name="McEwen J.G."/>
            <person name="Nino-Vega G."/>
            <person name="Puccia R."/>
            <person name="San-Blas G."/>
            <person name="Soares C.M."/>
            <person name="Birren B.W."/>
            <person name="Cuomo C.A."/>
        </authorList>
    </citation>
    <scope>NUCLEOTIDE SEQUENCE [LARGE SCALE GENOMIC DNA]</scope>
    <source>
        <strain evidence="3">ATCC MYA-826 / Pb01</strain>
    </source>
</reference>
<dbReference type="Proteomes" id="UP000002059">
    <property type="component" value="Partially assembled WGS sequence"/>
</dbReference>
<proteinExistence type="predicted"/>
<dbReference type="EMBL" id="KN293999">
    <property type="protein sequence ID" value="EEH41508.2"/>
    <property type="molecule type" value="Genomic_DNA"/>
</dbReference>
<sequence length="93" mass="11231">MAAAAADEADDSWMIAQEWMVWWDRPSWYVTIVNTRIDSIHRRKREENEENERVEGERREKKRAGTRGEQGEGESRRTTGDRATWRRQVKRRR</sequence>
<accession>C1GYB7</accession>
<dbReference type="KEGG" id="pbl:PAAG_03071"/>
<evidence type="ECO:0000313" key="2">
    <source>
        <dbReference type="EMBL" id="EEH41508.2"/>
    </source>
</evidence>